<dbReference type="AlphaFoldDB" id="A0A7I8L1T7"/>
<accession>A0A7I8L1T7</accession>
<evidence type="ECO:0000313" key="1">
    <source>
        <dbReference type="EMBL" id="CAA7403164.1"/>
    </source>
</evidence>
<name>A0A7I8L1T7_SPIIN</name>
<sequence length="108" mass="12293">MVRAQLNLILTQDQPPPVIKEAPKKLLFVEAIINSTSTKKLVDLEATHNFLSEKEAHDLGLSLVNFLVLWMNDFDVILGANFTTKVKARIFFHYNGILICGGKRFYFI</sequence>
<dbReference type="EMBL" id="LR746272">
    <property type="protein sequence ID" value="CAA7403164.1"/>
    <property type="molecule type" value="Genomic_DNA"/>
</dbReference>
<organism evidence="1 2">
    <name type="scientific">Spirodela intermedia</name>
    <name type="common">Intermediate duckweed</name>
    <dbReference type="NCBI Taxonomy" id="51605"/>
    <lineage>
        <taxon>Eukaryota</taxon>
        <taxon>Viridiplantae</taxon>
        <taxon>Streptophyta</taxon>
        <taxon>Embryophyta</taxon>
        <taxon>Tracheophyta</taxon>
        <taxon>Spermatophyta</taxon>
        <taxon>Magnoliopsida</taxon>
        <taxon>Liliopsida</taxon>
        <taxon>Araceae</taxon>
        <taxon>Lemnoideae</taxon>
        <taxon>Spirodela</taxon>
    </lineage>
</organism>
<proteinExistence type="predicted"/>
<gene>
    <name evidence="1" type="ORF">SI8410_09013842</name>
</gene>
<reference evidence="1" key="1">
    <citation type="submission" date="2020-02" db="EMBL/GenBank/DDBJ databases">
        <authorList>
            <person name="Scholz U."/>
            <person name="Mascher M."/>
            <person name="Fiebig A."/>
        </authorList>
    </citation>
    <scope>NUCLEOTIDE SEQUENCE</scope>
</reference>
<evidence type="ECO:0000313" key="2">
    <source>
        <dbReference type="Proteomes" id="UP000663760"/>
    </source>
</evidence>
<dbReference type="Proteomes" id="UP000663760">
    <property type="component" value="Chromosome 9"/>
</dbReference>
<keyword evidence="2" id="KW-1185">Reference proteome</keyword>
<protein>
    <submittedName>
        <fullName evidence="1">Uncharacterized protein</fullName>
    </submittedName>
</protein>